<dbReference type="AlphaFoldDB" id="A0A9N9I777"/>
<evidence type="ECO:0000313" key="2">
    <source>
        <dbReference type="Proteomes" id="UP000789396"/>
    </source>
</evidence>
<comment type="caution">
    <text evidence="1">The sequence shown here is derived from an EMBL/GenBank/DDBJ whole genome shotgun (WGS) entry which is preliminary data.</text>
</comment>
<keyword evidence="2" id="KW-1185">Reference proteome</keyword>
<evidence type="ECO:0000313" key="1">
    <source>
        <dbReference type="EMBL" id="CAG8724697.1"/>
    </source>
</evidence>
<sequence>LMELDFDLVNLSDDIDFKKVLFKNKAVVVTAKEDISRIVDEFIWNIENRIETYIPSQYYCLIQEKEELEKLEEYTTKHNGSDGKTKVSVKIRGNDFAREFIKAIEKEVVQCQNFLAGDYITSINIFQSWELGKINLNFSKEYEKLIHLKHYLKVFVICNLQLRIKPEEFKLLIHFHNLDKFDAHLIFQAMRQVSKEKISAILYNMESYFILDIGNQRYIDSLQLISGYLDSHISNLRAELYKEDVNKDGNSLNLPCKKPNHLYRIDSNRCFAHPERFPITRKYGSKGRNDLVFHKAPFPYDWFNTPEKMNATSFPSIEAFGNYHDFYLNLNILLLADCLEGFRKLMKGRFGLDIAHYVSLTSFAENALYKTTGQEIKLFTDNNIYLFSNNLQYPDFVSKSEEIPDNAEKSYILEVDLDYSYKLHKAYTSYSLASENIKISKEKI</sequence>
<dbReference type="EMBL" id="CAJVPZ010026111">
    <property type="protein sequence ID" value="CAG8724697.1"/>
    <property type="molecule type" value="Genomic_DNA"/>
</dbReference>
<accession>A0A9N9I777</accession>
<organism evidence="1 2">
    <name type="scientific">Racocetra fulgida</name>
    <dbReference type="NCBI Taxonomy" id="60492"/>
    <lineage>
        <taxon>Eukaryota</taxon>
        <taxon>Fungi</taxon>
        <taxon>Fungi incertae sedis</taxon>
        <taxon>Mucoromycota</taxon>
        <taxon>Glomeromycotina</taxon>
        <taxon>Glomeromycetes</taxon>
        <taxon>Diversisporales</taxon>
        <taxon>Gigasporaceae</taxon>
        <taxon>Racocetra</taxon>
    </lineage>
</organism>
<protein>
    <submittedName>
        <fullName evidence="1">2867_t:CDS:1</fullName>
    </submittedName>
</protein>
<dbReference type="Proteomes" id="UP000789396">
    <property type="component" value="Unassembled WGS sequence"/>
</dbReference>
<feature type="non-terminal residue" evidence="1">
    <location>
        <position position="444"/>
    </location>
</feature>
<reference evidence="1" key="1">
    <citation type="submission" date="2021-06" db="EMBL/GenBank/DDBJ databases">
        <authorList>
            <person name="Kallberg Y."/>
            <person name="Tangrot J."/>
            <person name="Rosling A."/>
        </authorList>
    </citation>
    <scope>NUCLEOTIDE SEQUENCE</scope>
    <source>
        <strain evidence="1">IN212</strain>
    </source>
</reference>
<name>A0A9N9I777_9GLOM</name>
<feature type="non-terminal residue" evidence="1">
    <location>
        <position position="1"/>
    </location>
</feature>
<proteinExistence type="predicted"/>
<gene>
    <name evidence="1" type="ORF">RFULGI_LOCUS11700</name>
</gene>
<dbReference type="OrthoDB" id="2397160at2759"/>